<dbReference type="EMBL" id="MN740318">
    <property type="protein sequence ID" value="QHT99829.1"/>
    <property type="molecule type" value="Genomic_DNA"/>
</dbReference>
<dbReference type="AlphaFoldDB" id="A0A6C0J4P6"/>
<sequence length="203" mass="23333">MFSNYSSISGRCAATCDKDLAPPFLMTPFSVRARRAGMVLDHAIARNPFVLPWVLAGTTQNELAKKATFNRRVNRTVDVLQRFVQLWTFKSRLARSRSVRAACSEIRRWADLGDAWSNVAYDGDMRLHKRFLKMEDADWRAYCQSQIAEYRAAGRDIIPVGGWSLLRWMKAMSEQRETYKMAQEVLNSRPVEVWVGTVFLGVF</sequence>
<accession>A0A6C0J4P6</accession>
<evidence type="ECO:0000313" key="1">
    <source>
        <dbReference type="EMBL" id="QHT99829.1"/>
    </source>
</evidence>
<organism evidence="1">
    <name type="scientific">viral metagenome</name>
    <dbReference type="NCBI Taxonomy" id="1070528"/>
    <lineage>
        <taxon>unclassified sequences</taxon>
        <taxon>metagenomes</taxon>
        <taxon>organismal metagenomes</taxon>
    </lineage>
</organism>
<proteinExistence type="predicted"/>
<reference evidence="1" key="1">
    <citation type="journal article" date="2020" name="Nature">
        <title>Giant virus diversity and host interactions through global metagenomics.</title>
        <authorList>
            <person name="Schulz F."/>
            <person name="Roux S."/>
            <person name="Paez-Espino D."/>
            <person name="Jungbluth S."/>
            <person name="Walsh D.A."/>
            <person name="Denef V.J."/>
            <person name="McMahon K.D."/>
            <person name="Konstantinidis K.T."/>
            <person name="Eloe-Fadrosh E.A."/>
            <person name="Kyrpides N.C."/>
            <person name="Woyke T."/>
        </authorList>
    </citation>
    <scope>NUCLEOTIDE SEQUENCE</scope>
    <source>
        <strain evidence="1">GVMAG-M-3300025778-1</strain>
    </source>
</reference>
<name>A0A6C0J4P6_9ZZZZ</name>
<protein>
    <submittedName>
        <fullName evidence="1">Uncharacterized protein</fullName>
    </submittedName>
</protein>